<dbReference type="AlphaFoldDB" id="A0A1D2AJB7"/>
<name>A0A1D2AJB7_ORNBR</name>
<proteinExistence type="predicted"/>
<reference evidence="1" key="1">
    <citation type="submission" date="2016-07" db="EMBL/GenBank/DDBJ databases">
        <title>Salivary Glands transcriptome analysis on engorged females of Ornithodoros brasiliensis (Acari:Argasidae).</title>
        <authorList>
            <person name="Simons S.M."/>
            <person name="Carvalho E."/>
            <person name="Junqueira-de-Azevedo I."/>
            <person name="Ho P.L."/>
            <person name="Giovanni D."/>
            <person name="Mendonca R."/>
            <person name="Onofrio V."/>
            <person name="Landulfo G."/>
            <person name="Ramirez D."/>
            <person name="Barros-Battesti D."/>
        </authorList>
    </citation>
    <scope>NUCLEOTIDE SEQUENCE</scope>
    <source>
        <strain evidence="1">Female</strain>
        <tissue evidence="1">Salivary gland</tissue>
    </source>
</reference>
<evidence type="ECO:0000313" key="1">
    <source>
        <dbReference type="EMBL" id="JAT79286.1"/>
    </source>
</evidence>
<organism evidence="1">
    <name type="scientific">Ornithodoros brasiliensis</name>
    <name type="common">Mouro tick</name>
    <dbReference type="NCBI Taxonomy" id="888526"/>
    <lineage>
        <taxon>Eukaryota</taxon>
        <taxon>Metazoa</taxon>
        <taxon>Ecdysozoa</taxon>
        <taxon>Arthropoda</taxon>
        <taxon>Chelicerata</taxon>
        <taxon>Arachnida</taxon>
        <taxon>Acari</taxon>
        <taxon>Parasitiformes</taxon>
        <taxon>Ixodida</taxon>
        <taxon>Ixodoidea</taxon>
        <taxon>Argasidae</taxon>
        <taxon>Ornithodorinae</taxon>
        <taxon>Ornithodoros</taxon>
    </lineage>
</organism>
<dbReference type="EMBL" id="GETE01000047">
    <property type="protein sequence ID" value="JAT79286.1"/>
    <property type="molecule type" value="Transcribed_RNA"/>
</dbReference>
<sequence length="67" mass="7494">NLTFPMQCGPISSCFLSMLPINPASSCCTLPLLQSLFYCNVHQSVQTYLVSDNYNKYKINGIHILHA</sequence>
<accession>A0A1D2AJB7</accession>
<feature type="non-terminal residue" evidence="1">
    <location>
        <position position="1"/>
    </location>
</feature>
<protein>
    <submittedName>
        <fullName evidence="1">Uncharacterized protein</fullName>
    </submittedName>
</protein>